<organism evidence="1">
    <name type="scientific">marine metagenome</name>
    <dbReference type="NCBI Taxonomy" id="408172"/>
    <lineage>
        <taxon>unclassified sequences</taxon>
        <taxon>metagenomes</taxon>
        <taxon>ecological metagenomes</taxon>
    </lineage>
</organism>
<evidence type="ECO:0000313" key="1">
    <source>
        <dbReference type="EMBL" id="SVB52343.1"/>
    </source>
</evidence>
<feature type="non-terminal residue" evidence="1">
    <location>
        <position position="1"/>
    </location>
</feature>
<sequence>ACHPVKKYPNTPRVLLYQLFILNFCYLIKSLSNNVSIENCQGKKHN</sequence>
<accession>A0A382EQU6</accession>
<dbReference type="EMBL" id="UINC01045505">
    <property type="protein sequence ID" value="SVB52343.1"/>
    <property type="molecule type" value="Genomic_DNA"/>
</dbReference>
<protein>
    <submittedName>
        <fullName evidence="1">Uncharacterized protein</fullName>
    </submittedName>
</protein>
<gene>
    <name evidence="1" type="ORF">METZ01_LOCUS205197</name>
</gene>
<proteinExistence type="predicted"/>
<name>A0A382EQU6_9ZZZZ</name>
<reference evidence="1" key="1">
    <citation type="submission" date="2018-05" db="EMBL/GenBank/DDBJ databases">
        <authorList>
            <person name="Lanie J.A."/>
            <person name="Ng W.-L."/>
            <person name="Kazmierczak K.M."/>
            <person name="Andrzejewski T.M."/>
            <person name="Davidsen T.M."/>
            <person name="Wayne K.J."/>
            <person name="Tettelin H."/>
            <person name="Glass J.I."/>
            <person name="Rusch D."/>
            <person name="Podicherti R."/>
            <person name="Tsui H.-C.T."/>
            <person name="Winkler M.E."/>
        </authorList>
    </citation>
    <scope>NUCLEOTIDE SEQUENCE</scope>
</reference>
<dbReference type="AlphaFoldDB" id="A0A382EQU6"/>